<accession>A0ABX8H2A1</accession>
<gene>
    <name evidence="4" type="ORF">KM029_20335</name>
</gene>
<proteinExistence type="predicted"/>
<name>A0ABX8H2A1_9BACT</name>
<dbReference type="Pfam" id="PF13439">
    <property type="entry name" value="Glyco_transf_4"/>
    <property type="match status" value="1"/>
</dbReference>
<evidence type="ECO:0000259" key="2">
    <source>
        <dbReference type="Pfam" id="PF00534"/>
    </source>
</evidence>
<evidence type="ECO:0000313" key="5">
    <source>
        <dbReference type="Proteomes" id="UP000682802"/>
    </source>
</evidence>
<evidence type="ECO:0000313" key="4">
    <source>
        <dbReference type="EMBL" id="QWG10033.1"/>
    </source>
</evidence>
<dbReference type="SUPFAM" id="SSF53756">
    <property type="entry name" value="UDP-Glycosyltransferase/glycogen phosphorylase"/>
    <property type="match status" value="1"/>
</dbReference>
<dbReference type="PANTHER" id="PTHR46401">
    <property type="entry name" value="GLYCOSYLTRANSFERASE WBBK-RELATED"/>
    <property type="match status" value="1"/>
</dbReference>
<organism evidence="4 5">
    <name type="scientific">Flammeovirga kamogawensis</name>
    <dbReference type="NCBI Taxonomy" id="373891"/>
    <lineage>
        <taxon>Bacteria</taxon>
        <taxon>Pseudomonadati</taxon>
        <taxon>Bacteroidota</taxon>
        <taxon>Cytophagia</taxon>
        <taxon>Cytophagales</taxon>
        <taxon>Flammeovirgaceae</taxon>
        <taxon>Flammeovirga</taxon>
    </lineage>
</organism>
<dbReference type="PANTHER" id="PTHR46401:SF2">
    <property type="entry name" value="GLYCOSYLTRANSFERASE WBBK-RELATED"/>
    <property type="match status" value="1"/>
</dbReference>
<feature type="domain" description="Glycosyltransferase subfamily 4-like N-terminal" evidence="3">
    <location>
        <begin position="18"/>
        <end position="173"/>
    </location>
</feature>
<dbReference type="Proteomes" id="UP000682802">
    <property type="component" value="Chromosome 2"/>
</dbReference>
<dbReference type="InterPro" id="IPR001296">
    <property type="entry name" value="Glyco_trans_1"/>
</dbReference>
<keyword evidence="1" id="KW-0808">Transferase</keyword>
<reference evidence="4 5" key="1">
    <citation type="submission" date="2021-05" db="EMBL/GenBank/DDBJ databases">
        <title>Comparative genomic studies on the polysaccharide-degrading batcterial strains of the Flammeovirga genus.</title>
        <authorList>
            <person name="Zewei F."/>
            <person name="Zheng Z."/>
            <person name="Yu L."/>
            <person name="Ruyue G."/>
            <person name="Yanhong M."/>
            <person name="Yuanyuan C."/>
            <person name="Jingyan G."/>
            <person name="Wenjun H."/>
        </authorList>
    </citation>
    <scope>NUCLEOTIDE SEQUENCE [LARGE SCALE GENOMIC DNA]</scope>
    <source>
        <strain evidence="4 5">YS10</strain>
    </source>
</reference>
<dbReference type="EMBL" id="CP076129">
    <property type="protein sequence ID" value="QWG10033.1"/>
    <property type="molecule type" value="Genomic_DNA"/>
</dbReference>
<dbReference type="InterPro" id="IPR028098">
    <property type="entry name" value="Glyco_trans_4-like_N"/>
</dbReference>
<protein>
    <submittedName>
        <fullName evidence="4">Glycosyltransferase family 4 protein</fullName>
    </submittedName>
</protein>
<keyword evidence="5" id="KW-1185">Reference proteome</keyword>
<dbReference type="Gene3D" id="3.40.50.2000">
    <property type="entry name" value="Glycogen Phosphorylase B"/>
    <property type="match status" value="2"/>
</dbReference>
<evidence type="ECO:0000259" key="3">
    <source>
        <dbReference type="Pfam" id="PF13439"/>
    </source>
</evidence>
<dbReference type="RefSeq" id="WP_205125535.1">
    <property type="nucleotide sequence ID" value="NZ_CP076129.1"/>
</dbReference>
<dbReference type="Pfam" id="PF00534">
    <property type="entry name" value="Glycos_transf_1"/>
    <property type="match status" value="1"/>
</dbReference>
<feature type="domain" description="Glycosyl transferase family 1" evidence="2">
    <location>
        <begin position="185"/>
        <end position="343"/>
    </location>
</feature>
<sequence length="363" mass="41812">MMDTKNITLVSCQHFDSGIGRYSYQLGKGLRDIDYNVELLKLFKAGHEDEYYHEEKWIKKIPYRSFRDLHSYILPYFIHQQLKKTPKTNLIHAHWFISGLSGSYLPNDLVVTMHDVSILHVEETSNWFIGYYKWVINRLKKRKIPLIVVSENAKKDTIKYAKYPEELVYVSYGYINFEKFKPLINRIENEKFTIIYTGGLGIRKNVALLINAIKIVQKKHPNIEVKIAGAYPERTSYPKLVDDLQINTIKFVGYLPEEDLNAFYNSADLFVFTSLYEGFGYTPLEAMAAGVPVISTSGGSLKEVVGSGGHLINYNENELADAIIYYIDNKTALKKLINEGTNWVKKYSKEASIAATLNAYKYY</sequence>
<dbReference type="CDD" id="cd03809">
    <property type="entry name" value="GT4_MtfB-like"/>
    <property type="match status" value="1"/>
</dbReference>
<evidence type="ECO:0000256" key="1">
    <source>
        <dbReference type="ARBA" id="ARBA00022679"/>
    </source>
</evidence>